<dbReference type="Proteomes" id="UP001153332">
    <property type="component" value="Unassembled WGS sequence"/>
</dbReference>
<gene>
    <name evidence="1" type="ORF">O1611_g10321</name>
</gene>
<comment type="caution">
    <text evidence="1">The sequence shown here is derived from an EMBL/GenBank/DDBJ whole genome shotgun (WGS) entry which is preliminary data.</text>
</comment>
<sequence>MDSGEENRGPALQSFSIFVAVFTVVLVSLRFWSRSLALRGPRNQLRAFWWDDWTALASTILLLVQIAIELVMIHRAGFGRHIGSLSNDEILLYTTLQFVDDFIFDTALTVTKFSGLLFLSRVFPRRANSKWFNFALWTCYFLNTGWLIGAYFGTIFFCDPVQKGWNPFLDGTCGSTLDLFLGSAIPSVIIDFFILLTPLPKVLRLHTNLKRKIGLLIVFILGYAVIIVSIGRLVNVVKIGTNLNTDPTWESPVLFFWVNAEPAISIICLCLPAMLPLGRHLARNYMEPAWSVISRFGSRSSLKSKSGNFSTNDNAYGNSGPNTVDDGSKRRASLTEFESRISEGSRQEILNLTPLPDHYRAHAKRGSPEDATDSDIPLHSIRVEKDIRINSKDNPKV</sequence>
<evidence type="ECO:0000313" key="1">
    <source>
        <dbReference type="EMBL" id="KAJ8120623.1"/>
    </source>
</evidence>
<proteinExistence type="predicted"/>
<name>A0ACC2IZR6_9PEZI</name>
<accession>A0ACC2IZR6</accession>
<protein>
    <submittedName>
        <fullName evidence="1">Uncharacterized protein</fullName>
    </submittedName>
</protein>
<keyword evidence="2" id="KW-1185">Reference proteome</keyword>
<reference evidence="1" key="1">
    <citation type="submission" date="2022-12" db="EMBL/GenBank/DDBJ databases">
        <title>Genome Sequence of Lasiodiplodia mahajangana.</title>
        <authorList>
            <person name="Buettner E."/>
        </authorList>
    </citation>
    <scope>NUCLEOTIDE SEQUENCE</scope>
    <source>
        <strain evidence="1">VT137</strain>
    </source>
</reference>
<dbReference type="EMBL" id="JAPUUL010004042">
    <property type="protein sequence ID" value="KAJ8120623.1"/>
    <property type="molecule type" value="Genomic_DNA"/>
</dbReference>
<organism evidence="1 2">
    <name type="scientific">Lasiodiplodia mahajangana</name>
    <dbReference type="NCBI Taxonomy" id="1108764"/>
    <lineage>
        <taxon>Eukaryota</taxon>
        <taxon>Fungi</taxon>
        <taxon>Dikarya</taxon>
        <taxon>Ascomycota</taxon>
        <taxon>Pezizomycotina</taxon>
        <taxon>Dothideomycetes</taxon>
        <taxon>Dothideomycetes incertae sedis</taxon>
        <taxon>Botryosphaeriales</taxon>
        <taxon>Botryosphaeriaceae</taxon>
        <taxon>Lasiodiplodia</taxon>
    </lineage>
</organism>
<evidence type="ECO:0000313" key="2">
    <source>
        <dbReference type="Proteomes" id="UP001153332"/>
    </source>
</evidence>